<comment type="caution">
    <text evidence="1">The sequence shown here is derived from an EMBL/GenBank/DDBJ whole genome shotgun (WGS) entry which is preliminary data.</text>
</comment>
<protein>
    <submittedName>
        <fullName evidence="1">Uncharacterized protein</fullName>
    </submittedName>
</protein>
<proteinExistence type="predicted"/>
<evidence type="ECO:0000313" key="1">
    <source>
        <dbReference type="EMBL" id="GLB39183.1"/>
    </source>
</evidence>
<dbReference type="AlphaFoldDB" id="A0A9P3PPH3"/>
<reference evidence="1" key="1">
    <citation type="submission" date="2022-07" db="EMBL/GenBank/DDBJ databases">
        <title>The genome of Lyophyllum shimeji provides insight into the initial evolution of ectomycorrhizal fungal genome.</title>
        <authorList>
            <person name="Kobayashi Y."/>
            <person name="Shibata T."/>
            <person name="Hirakawa H."/>
            <person name="Shigenobu S."/>
            <person name="Nishiyama T."/>
            <person name="Yamada A."/>
            <person name="Hasebe M."/>
            <person name="Kawaguchi M."/>
        </authorList>
    </citation>
    <scope>NUCLEOTIDE SEQUENCE</scope>
    <source>
        <strain evidence="1">AT787</strain>
    </source>
</reference>
<dbReference type="Gene3D" id="3.90.25.10">
    <property type="entry name" value="UDP-galactose 4-epimerase, domain 1"/>
    <property type="match status" value="1"/>
</dbReference>
<gene>
    <name evidence="1" type="ORF">LshimejAT787_0603450</name>
</gene>
<dbReference type="EMBL" id="BRPK01000006">
    <property type="protein sequence ID" value="GLB39183.1"/>
    <property type="molecule type" value="Genomic_DNA"/>
</dbReference>
<evidence type="ECO:0000313" key="2">
    <source>
        <dbReference type="Proteomes" id="UP001063166"/>
    </source>
</evidence>
<accession>A0A9P3PPH3</accession>
<sequence>MSTGQVASLLTDVLGRKITHERLSADELKAIWTSFGLGEKFALWYINAEDDIARGTEEAFLHGEEKEVGKRHLLDYFREKRDIWIP</sequence>
<organism evidence="1 2">
    <name type="scientific">Lyophyllum shimeji</name>
    <name type="common">Hon-shimeji</name>
    <name type="synonym">Tricholoma shimeji</name>
    <dbReference type="NCBI Taxonomy" id="47721"/>
    <lineage>
        <taxon>Eukaryota</taxon>
        <taxon>Fungi</taxon>
        <taxon>Dikarya</taxon>
        <taxon>Basidiomycota</taxon>
        <taxon>Agaricomycotina</taxon>
        <taxon>Agaricomycetes</taxon>
        <taxon>Agaricomycetidae</taxon>
        <taxon>Agaricales</taxon>
        <taxon>Tricholomatineae</taxon>
        <taxon>Lyophyllaceae</taxon>
        <taxon>Lyophyllum</taxon>
    </lineage>
</organism>
<name>A0A9P3PPH3_LYOSH</name>
<dbReference type="Proteomes" id="UP001063166">
    <property type="component" value="Unassembled WGS sequence"/>
</dbReference>
<dbReference type="OrthoDB" id="419598at2759"/>
<keyword evidence="2" id="KW-1185">Reference proteome</keyword>